<sequence>MVCFSCFLDLLSKRRLLRICLLICFSDSRNWEFFGSLDSSFMDQFNYQEFFDMILHWIIKTFVSVLQRVGILDVMDKNRERLLIVFFNGFVLHLDTLSGFWYVFLMDSFSQTADRVLLRFFLNGFALLLDTFSQIDCFLNGFALHLDTFSQIL</sequence>
<dbReference type="Proteomes" id="UP001157006">
    <property type="component" value="Chromosome 2"/>
</dbReference>
<dbReference type="AlphaFoldDB" id="A0AAV0ZNI1"/>
<evidence type="ECO:0000313" key="3">
    <source>
        <dbReference type="Proteomes" id="UP001157006"/>
    </source>
</evidence>
<accession>A0AAV0ZNI1</accession>
<organism evidence="2 3">
    <name type="scientific">Vicia faba</name>
    <name type="common">Broad bean</name>
    <name type="synonym">Faba vulgaris</name>
    <dbReference type="NCBI Taxonomy" id="3906"/>
    <lineage>
        <taxon>Eukaryota</taxon>
        <taxon>Viridiplantae</taxon>
        <taxon>Streptophyta</taxon>
        <taxon>Embryophyta</taxon>
        <taxon>Tracheophyta</taxon>
        <taxon>Spermatophyta</taxon>
        <taxon>Magnoliopsida</taxon>
        <taxon>eudicotyledons</taxon>
        <taxon>Gunneridae</taxon>
        <taxon>Pentapetalae</taxon>
        <taxon>rosids</taxon>
        <taxon>fabids</taxon>
        <taxon>Fabales</taxon>
        <taxon>Fabaceae</taxon>
        <taxon>Papilionoideae</taxon>
        <taxon>50 kb inversion clade</taxon>
        <taxon>NPAAA clade</taxon>
        <taxon>Hologalegina</taxon>
        <taxon>IRL clade</taxon>
        <taxon>Fabeae</taxon>
        <taxon>Vicia</taxon>
    </lineage>
</organism>
<name>A0AAV0ZNI1_VICFA</name>
<keyword evidence="1" id="KW-0812">Transmembrane</keyword>
<dbReference type="EMBL" id="OX451737">
    <property type="protein sequence ID" value="CAI8598479.1"/>
    <property type="molecule type" value="Genomic_DNA"/>
</dbReference>
<keyword evidence="3" id="KW-1185">Reference proteome</keyword>
<keyword evidence="1" id="KW-1133">Transmembrane helix</keyword>
<feature type="transmembrane region" description="Helical" evidence="1">
    <location>
        <begin position="82"/>
        <end position="104"/>
    </location>
</feature>
<gene>
    <name evidence="2" type="ORF">VFH_II129720</name>
</gene>
<keyword evidence="1" id="KW-0472">Membrane</keyword>
<proteinExistence type="predicted"/>
<evidence type="ECO:0000256" key="1">
    <source>
        <dbReference type="SAM" id="Phobius"/>
    </source>
</evidence>
<reference evidence="2 3" key="1">
    <citation type="submission" date="2023-01" db="EMBL/GenBank/DDBJ databases">
        <authorList>
            <person name="Kreplak J."/>
        </authorList>
    </citation>
    <scope>NUCLEOTIDE SEQUENCE [LARGE SCALE GENOMIC DNA]</scope>
</reference>
<feature type="transmembrane region" description="Helical" evidence="1">
    <location>
        <begin position="116"/>
        <end position="132"/>
    </location>
</feature>
<protein>
    <submittedName>
        <fullName evidence="2">Uncharacterized protein</fullName>
    </submittedName>
</protein>
<evidence type="ECO:0000313" key="2">
    <source>
        <dbReference type="EMBL" id="CAI8598479.1"/>
    </source>
</evidence>